<protein>
    <submittedName>
        <fullName evidence="2">HK97 family phage portal protein</fullName>
    </submittedName>
</protein>
<gene>
    <name evidence="2" type="ORF">DET56_109277</name>
</gene>
<evidence type="ECO:0000313" key="3">
    <source>
        <dbReference type="Proteomes" id="UP000247078"/>
    </source>
</evidence>
<evidence type="ECO:0000313" key="2">
    <source>
        <dbReference type="EMBL" id="PWW37390.1"/>
    </source>
</evidence>
<comment type="caution">
    <text evidence="2">The sequence shown here is derived from an EMBL/GenBank/DDBJ whole genome shotgun (WGS) entry which is preliminary data.</text>
</comment>
<proteinExistence type="predicted"/>
<dbReference type="AlphaFoldDB" id="A0A855XT93"/>
<dbReference type="EMBL" id="QGTZ01000009">
    <property type="protein sequence ID" value="PWW37390.1"/>
    <property type="molecule type" value="Genomic_DNA"/>
</dbReference>
<reference evidence="2 3" key="1">
    <citation type="submission" date="2018-05" db="EMBL/GenBank/DDBJ databases">
        <title>Freshwater and sediment microbial communities from various areas in North America, analyzing microbe dynamics in response to fracking.</title>
        <authorList>
            <person name="Lamendella R."/>
        </authorList>
    </citation>
    <scope>NUCLEOTIDE SEQUENCE [LARGE SCALE GENOMIC DNA]</scope>
    <source>
        <strain evidence="2 3">DB-3</strain>
    </source>
</reference>
<evidence type="ECO:0000256" key="1">
    <source>
        <dbReference type="SAM" id="MobiDB-lite"/>
    </source>
</evidence>
<dbReference type="Proteomes" id="UP000247078">
    <property type="component" value="Unassembled WGS sequence"/>
</dbReference>
<feature type="region of interest" description="Disordered" evidence="1">
    <location>
        <begin position="396"/>
        <end position="417"/>
    </location>
</feature>
<dbReference type="InterPro" id="IPR006944">
    <property type="entry name" value="Phage/GTA_portal"/>
</dbReference>
<accession>A0A855XT93</accession>
<dbReference type="Pfam" id="PF04860">
    <property type="entry name" value="Phage_portal"/>
    <property type="match status" value="1"/>
</dbReference>
<sequence length="417" mass="47622">MKWHQRLRGAVKGAVRGATSAWKGAGFDFTSWAGRMFWGVENGELANNETIFSVITRLANTISALPLRLYREYDVVTDHNSAELLINTPNPNMGGVELLNKMEVSRNETGDGYAIIERDLRMQPVSITPVDPLSVTPMINIDDNVLWYMIQGVNKTYYVHNMDMLHVKHITGATRWKGISPIKVLRNTLEYDKAVQEFSLSEMQKKDSFILSYGANVDKEKRERIVGDFKRFYQENGGILFQEPGVEIKDIEKRYFSSDTLASERITRSRVANVFNIPVSFLNDTEGQSYSSNEQMMIQFVQMKLTPDVRQYEQEFNRKLLTAEERRSGYYFKLNMGGLLRGDMAARTAFYQMMIRGAGIKPNEIRRLEDFPPVNDPKADELWISGDMYPLSMDPTLRKATAGIPSTPDNENSNERG</sequence>
<dbReference type="InterPro" id="IPR006427">
    <property type="entry name" value="Portal_HK97"/>
</dbReference>
<organism evidence="2 3">
    <name type="scientific">Paenibacillus pabuli</name>
    <dbReference type="NCBI Taxonomy" id="1472"/>
    <lineage>
        <taxon>Bacteria</taxon>
        <taxon>Bacillati</taxon>
        <taxon>Bacillota</taxon>
        <taxon>Bacilli</taxon>
        <taxon>Bacillales</taxon>
        <taxon>Paenibacillaceae</taxon>
        <taxon>Paenibacillus</taxon>
    </lineage>
</organism>
<dbReference type="NCBIfam" id="TIGR01537">
    <property type="entry name" value="portal_HK97"/>
    <property type="match status" value="1"/>
</dbReference>
<name>A0A855XT93_9BACL</name>